<sequence length="286" mass="33144">MQSKKNPIKLASNDEKLLRRYGFKIGEPLNSGSFACVCRATFKSEPCAAKVIDLERTSEDYRIKFLPREIYTMKKLKHKYLIEILDIFVVGNRVIVFMELADGGDFLDFLHENQSPLSEDRCRYFYKQFGDALCYMHSKGFAHRDIKCENILLNKERTISKLTDYGFTRTCLERNSGQGLMSNTYCGSTAYVAPEVLKSQPYNPLISDVWSMGVVMYVLLNNRLPFPERDTKKLLRDQLNQSYRFVKTISKQCQDLISLHLNPNPSTRITMNEIFNMNGSENEKLF</sequence>
<dbReference type="Gene3D" id="1.10.510.10">
    <property type="entry name" value="Transferase(Phosphotransferase) domain 1"/>
    <property type="match status" value="1"/>
</dbReference>
<evidence type="ECO:0000313" key="12">
    <source>
        <dbReference type="EMBL" id="KAF7496531.1"/>
    </source>
</evidence>
<dbReference type="AlphaFoldDB" id="A0A834VH11"/>
<dbReference type="Pfam" id="PF00069">
    <property type="entry name" value="Pkinase"/>
    <property type="match status" value="1"/>
</dbReference>
<dbReference type="GO" id="GO:0000287">
    <property type="term" value="F:magnesium ion binding"/>
    <property type="evidence" value="ECO:0007669"/>
    <property type="project" value="UniProtKB-ARBA"/>
</dbReference>
<accession>A0A834VH11</accession>
<evidence type="ECO:0000256" key="2">
    <source>
        <dbReference type="ARBA" id="ARBA00022473"/>
    </source>
</evidence>
<reference evidence="14" key="1">
    <citation type="journal article" date="2020" name="PLoS Negl. Trop. Dis.">
        <title>High-quality nuclear genome for Sarcoptes scabiei-A critical resource for a neglected parasite.</title>
        <authorList>
            <person name="Korhonen P.K."/>
            <person name="Gasser R.B."/>
            <person name="Ma G."/>
            <person name="Wang T."/>
            <person name="Stroehlein A.J."/>
            <person name="Young N.D."/>
            <person name="Ang C.S."/>
            <person name="Fernando D.D."/>
            <person name="Lu H.C."/>
            <person name="Taylor S."/>
            <person name="Reynolds S.L."/>
            <person name="Mofiz E."/>
            <person name="Najaraj S.H."/>
            <person name="Gowda H."/>
            <person name="Madugundu A."/>
            <person name="Renuse S."/>
            <person name="Holt D."/>
            <person name="Pandey A."/>
            <person name="Papenfuss A.T."/>
            <person name="Fischer K."/>
        </authorList>
    </citation>
    <scope>NUCLEOTIDE SEQUENCE [LARGE SCALE GENOMIC DNA]</scope>
</reference>
<evidence type="ECO:0000256" key="3">
    <source>
        <dbReference type="ARBA" id="ARBA00022553"/>
    </source>
</evidence>
<evidence type="ECO:0000256" key="8">
    <source>
        <dbReference type="ARBA" id="ARBA00022842"/>
    </source>
</evidence>
<dbReference type="InterPro" id="IPR000719">
    <property type="entry name" value="Prot_kinase_dom"/>
</dbReference>
<evidence type="ECO:0000313" key="13">
    <source>
        <dbReference type="EnsemblMetazoa" id="KAF7496531.1"/>
    </source>
</evidence>
<evidence type="ECO:0000256" key="10">
    <source>
        <dbReference type="ARBA" id="ARBA00022871"/>
    </source>
</evidence>
<dbReference type="GO" id="GO:0030154">
    <property type="term" value="P:cell differentiation"/>
    <property type="evidence" value="ECO:0007669"/>
    <property type="project" value="UniProtKB-KW"/>
</dbReference>
<dbReference type="GO" id="GO:0005524">
    <property type="term" value="F:ATP binding"/>
    <property type="evidence" value="ECO:0007669"/>
    <property type="project" value="UniProtKB-KW"/>
</dbReference>
<dbReference type="PROSITE" id="PS50011">
    <property type="entry name" value="PROTEIN_KINASE_DOM"/>
    <property type="match status" value="1"/>
</dbReference>
<dbReference type="FunFam" id="1.10.510.10:FF:000571">
    <property type="entry name" value="Maternal embryonic leucine zipper kinase"/>
    <property type="match status" value="1"/>
</dbReference>
<keyword evidence="2" id="KW-0217">Developmental protein</keyword>
<dbReference type="GO" id="GO:0000226">
    <property type="term" value="P:microtubule cytoskeleton organization"/>
    <property type="evidence" value="ECO:0007669"/>
    <property type="project" value="TreeGrafter"/>
</dbReference>
<evidence type="ECO:0000256" key="1">
    <source>
        <dbReference type="ARBA" id="ARBA00001946"/>
    </source>
</evidence>
<keyword evidence="6" id="KW-0221">Differentiation</keyword>
<feature type="domain" description="Protein kinase" evidence="11">
    <location>
        <begin position="23"/>
        <end position="286"/>
    </location>
</feature>
<dbReference type="EnsemblMetazoa" id="SSS_7700s_mrna">
    <property type="protein sequence ID" value="KAF7496531.1"/>
    <property type="gene ID" value="SSS_7700"/>
</dbReference>
<dbReference type="GO" id="GO:0035556">
    <property type="term" value="P:intracellular signal transduction"/>
    <property type="evidence" value="ECO:0007669"/>
    <property type="project" value="TreeGrafter"/>
</dbReference>
<dbReference type="EMBL" id="WVUK01000005">
    <property type="protein sequence ID" value="KAF7496531.1"/>
    <property type="molecule type" value="Genomic_DNA"/>
</dbReference>
<dbReference type="PROSITE" id="PS00108">
    <property type="entry name" value="PROTEIN_KINASE_ST"/>
    <property type="match status" value="1"/>
</dbReference>
<dbReference type="Proteomes" id="UP000070412">
    <property type="component" value="Unassembled WGS sequence"/>
</dbReference>
<evidence type="ECO:0000313" key="14">
    <source>
        <dbReference type="Proteomes" id="UP000070412"/>
    </source>
</evidence>
<keyword evidence="3" id="KW-0597">Phosphoprotein</keyword>
<keyword evidence="12" id="KW-0418">Kinase</keyword>
<dbReference type="OrthoDB" id="504170at2759"/>
<dbReference type="SMART" id="SM00220">
    <property type="entry name" value="S_TKc"/>
    <property type="match status" value="1"/>
</dbReference>
<keyword evidence="14" id="KW-1185">Reference proteome</keyword>
<evidence type="ECO:0000256" key="9">
    <source>
        <dbReference type="ARBA" id="ARBA00022843"/>
    </source>
</evidence>
<dbReference type="InterPro" id="IPR008271">
    <property type="entry name" value="Ser/Thr_kinase_AS"/>
</dbReference>
<gene>
    <name evidence="12" type="ORF">SSS_7700</name>
</gene>
<keyword evidence="5" id="KW-0547">Nucleotide-binding</keyword>
<evidence type="ECO:0000256" key="6">
    <source>
        <dbReference type="ARBA" id="ARBA00022782"/>
    </source>
</evidence>
<dbReference type="PANTHER" id="PTHR24346:SF102">
    <property type="entry name" value="TESTIS-SPECIFIC SERINE_THREONINE-PROTEIN KINASE 1"/>
    <property type="match status" value="1"/>
</dbReference>
<keyword evidence="12" id="KW-0808">Transferase</keyword>
<evidence type="ECO:0000256" key="4">
    <source>
        <dbReference type="ARBA" id="ARBA00022723"/>
    </source>
</evidence>
<dbReference type="SUPFAM" id="SSF56112">
    <property type="entry name" value="Protein kinase-like (PK-like)"/>
    <property type="match status" value="1"/>
</dbReference>
<name>A0A834VH11_SARSC</name>
<reference evidence="13" key="3">
    <citation type="submission" date="2022-06" db="UniProtKB">
        <authorList>
            <consortium name="EnsemblMetazoa"/>
        </authorList>
    </citation>
    <scope>IDENTIFICATION</scope>
</reference>
<dbReference type="GO" id="GO:0050321">
    <property type="term" value="F:tau-protein kinase activity"/>
    <property type="evidence" value="ECO:0007669"/>
    <property type="project" value="TreeGrafter"/>
</dbReference>
<reference evidence="12" key="2">
    <citation type="submission" date="2020-01" db="EMBL/GenBank/DDBJ databases">
        <authorList>
            <person name="Korhonen P.K.K."/>
            <person name="Guangxu M.G."/>
            <person name="Wang T.W."/>
            <person name="Stroehlein A.J.S."/>
            <person name="Young N.D."/>
            <person name="Ang C.-S.A."/>
            <person name="Fernando D.W.F."/>
            <person name="Lu H.L."/>
            <person name="Taylor S.T."/>
            <person name="Ehtesham M.E.M."/>
            <person name="Najaraj S.H.N."/>
            <person name="Harsha G.H.G."/>
            <person name="Madugundu A.M."/>
            <person name="Renuse S.R."/>
            <person name="Holt D.H."/>
            <person name="Pandey A.P."/>
            <person name="Papenfuss A.P."/>
            <person name="Gasser R.B.G."/>
            <person name="Fischer K.F."/>
        </authorList>
    </citation>
    <scope>NUCLEOTIDE SEQUENCE</scope>
    <source>
        <strain evidence="12">SSS_KF_BRIS2020</strain>
    </source>
</reference>
<dbReference type="GO" id="GO:0005737">
    <property type="term" value="C:cytoplasm"/>
    <property type="evidence" value="ECO:0007669"/>
    <property type="project" value="TreeGrafter"/>
</dbReference>
<dbReference type="InterPro" id="IPR011009">
    <property type="entry name" value="Kinase-like_dom_sf"/>
</dbReference>
<proteinExistence type="predicted"/>
<keyword evidence="10" id="KW-0744">Spermatogenesis</keyword>
<organism evidence="12">
    <name type="scientific">Sarcoptes scabiei</name>
    <name type="common">Itch mite</name>
    <name type="synonym">Acarus scabiei</name>
    <dbReference type="NCBI Taxonomy" id="52283"/>
    <lineage>
        <taxon>Eukaryota</taxon>
        <taxon>Metazoa</taxon>
        <taxon>Ecdysozoa</taxon>
        <taxon>Arthropoda</taxon>
        <taxon>Chelicerata</taxon>
        <taxon>Arachnida</taxon>
        <taxon>Acari</taxon>
        <taxon>Acariformes</taxon>
        <taxon>Sarcoptiformes</taxon>
        <taxon>Astigmata</taxon>
        <taxon>Psoroptidia</taxon>
        <taxon>Sarcoptoidea</taxon>
        <taxon>Sarcoptidae</taxon>
        <taxon>Sarcoptinae</taxon>
        <taxon>Sarcoptes</taxon>
    </lineage>
</organism>
<evidence type="ECO:0000256" key="5">
    <source>
        <dbReference type="ARBA" id="ARBA00022741"/>
    </source>
</evidence>
<keyword evidence="4" id="KW-0479">Metal-binding</keyword>
<evidence type="ECO:0000256" key="7">
    <source>
        <dbReference type="ARBA" id="ARBA00022840"/>
    </source>
</evidence>
<protein>
    <submittedName>
        <fullName evidence="12">Testis-specific serine/threonine-protein kinase 2</fullName>
    </submittedName>
</protein>
<dbReference type="PIRSF" id="PIRSF000654">
    <property type="entry name" value="Integrin-linked_kinase"/>
    <property type="match status" value="1"/>
</dbReference>
<keyword evidence="9" id="KW-0832">Ubl conjugation</keyword>
<keyword evidence="8" id="KW-0460">Magnesium</keyword>
<comment type="cofactor">
    <cofactor evidence="1">
        <name>Mg(2+)</name>
        <dbReference type="ChEBI" id="CHEBI:18420"/>
    </cofactor>
</comment>
<keyword evidence="7" id="KW-0067">ATP-binding</keyword>
<dbReference type="PANTHER" id="PTHR24346">
    <property type="entry name" value="MAP/MICROTUBULE AFFINITY-REGULATING KINASE"/>
    <property type="match status" value="1"/>
</dbReference>
<evidence type="ECO:0000259" key="11">
    <source>
        <dbReference type="PROSITE" id="PS50011"/>
    </source>
</evidence>
<dbReference type="GO" id="GO:0007283">
    <property type="term" value="P:spermatogenesis"/>
    <property type="evidence" value="ECO:0007669"/>
    <property type="project" value="UniProtKB-KW"/>
</dbReference>